<organism evidence="1 2">
    <name type="scientific">Campylobacter lari</name>
    <dbReference type="NCBI Taxonomy" id="201"/>
    <lineage>
        <taxon>Bacteria</taxon>
        <taxon>Pseudomonadati</taxon>
        <taxon>Campylobacterota</taxon>
        <taxon>Epsilonproteobacteria</taxon>
        <taxon>Campylobacterales</taxon>
        <taxon>Campylobacteraceae</taxon>
        <taxon>Campylobacter</taxon>
    </lineage>
</organism>
<dbReference type="EMBL" id="AABVCV010000011">
    <property type="protein sequence ID" value="EAJ1254813.1"/>
    <property type="molecule type" value="Genomic_DNA"/>
</dbReference>
<feature type="non-terminal residue" evidence="1">
    <location>
        <position position="673"/>
    </location>
</feature>
<proteinExistence type="predicted"/>
<protein>
    <recommendedName>
        <fullName evidence="3">Autotransporter domain-containing protein</fullName>
    </recommendedName>
</protein>
<sequence>MINSTQGENSNSTIKQTFLSLATISFLATCANASITTISDQVSKGSIVISKAKTNNTQTRQIKNSRSITGGTCTNVTTCTISNTTNQTVTISGNNGGTLTIQSGGTINANSGHGIAVNNNANNVTINNAGSIQGGSSNGNNAININSSTINNITNSGIISGNNQNAIMVVNKSTIENLINSGSILGNDPSKGGAIVVKDQGTTIKNLENSGTIIASVDGISVHTQGTVNTIINSGVIQGGKNGILVNQTNSAIDTIINNGVIQGGKNGIFVGDGSTVDTIINTKTIISTGTNPTSYQNVAGGIQVELSAKVKTIDNQGLILTKGSGVALSANSGNGTNIEILKNSGTIKYTGDKNINSQSEGYGQGAGIYVGNLNGIPKIGTIDNSGLMDVYNGMYFALGAQVGTIKNSGSILASKDGIVLGNNDGSKEDYETKIDYIDNTGIIQAKRYGIFIDKSINPKFPFQIGQIHTTNQISGGQAGIYIEDNQKITDFIKLEGSNALIAGNIGIYNKGTIGVNNTNNSVNNNTGNVIDLQDGASIAALTSNKNSFSFNTQGDAVFNSGLINGNINLDKKSNIYGTINNTGTIAGIIKLNNESYISAIKNTGTIDKGISLDNKSQVGSIFNEGKADLELKNESIVGTITNKGDMEIKRDDTSSIGLFANEGNLKNTLENK</sequence>
<evidence type="ECO:0000313" key="2">
    <source>
        <dbReference type="Proteomes" id="UP000533324"/>
    </source>
</evidence>
<gene>
    <name evidence="1" type="ORF">A0Y59_06455</name>
</gene>
<accession>A0A7U8AQM3</accession>
<comment type="caution">
    <text evidence="1">The sequence shown here is derived from an EMBL/GenBank/DDBJ whole genome shotgun (WGS) entry which is preliminary data.</text>
</comment>
<reference evidence="1 2" key="1">
    <citation type="submission" date="2018-05" db="EMBL/GenBank/DDBJ databases">
        <authorList>
            <consortium name="PulseNet: The National Subtyping Network for Foodborne Disease Surveillance"/>
            <person name="Tarr C.L."/>
            <person name="Trees E."/>
            <person name="Katz L.S."/>
            <person name="Carleton-Romer H.A."/>
            <person name="Stroika S."/>
            <person name="Kucerova Z."/>
            <person name="Roache K.F."/>
            <person name="Sabol A.L."/>
            <person name="Besser J."/>
            <person name="Gerner-Smidt P."/>
        </authorList>
    </citation>
    <scope>NUCLEOTIDE SEQUENCE [LARGE SCALE GENOMIC DNA]</scope>
    <source>
        <strain evidence="1 2">1988D-2602</strain>
    </source>
</reference>
<evidence type="ECO:0000313" key="1">
    <source>
        <dbReference type="EMBL" id="EAJ1254813.1"/>
    </source>
</evidence>
<name>A0A7U8AQM3_CAMLA</name>
<dbReference type="Proteomes" id="UP000533324">
    <property type="component" value="Unassembled WGS sequence"/>
</dbReference>
<dbReference type="AlphaFoldDB" id="A0A7U8AQM3"/>
<evidence type="ECO:0008006" key="3">
    <source>
        <dbReference type="Google" id="ProtNLM"/>
    </source>
</evidence>